<dbReference type="AlphaFoldDB" id="A0A859FDA2"/>
<protein>
    <recommendedName>
        <fullName evidence="4">Lipoprotein</fullName>
    </recommendedName>
</protein>
<dbReference type="RefSeq" id="WP_176008862.1">
    <property type="nucleotide sequence ID" value="NZ_CP041372.2"/>
</dbReference>
<evidence type="ECO:0000256" key="1">
    <source>
        <dbReference type="SAM" id="Phobius"/>
    </source>
</evidence>
<dbReference type="PROSITE" id="PS51257">
    <property type="entry name" value="PROKAR_LIPOPROTEIN"/>
    <property type="match status" value="1"/>
</dbReference>
<keyword evidence="1" id="KW-0472">Membrane</keyword>
<proteinExistence type="predicted"/>
<sequence length="63" mass="7175">MTINTKIGLSVIIFFSLLLFTACLHIGVCRNGFFDHPYSDSITTDNQNEPLSPRQYILIMPAW</sequence>
<feature type="transmembrane region" description="Helical" evidence="1">
    <location>
        <begin position="7"/>
        <end position="28"/>
    </location>
</feature>
<dbReference type="Proteomes" id="UP000318138">
    <property type="component" value="Chromosome"/>
</dbReference>
<evidence type="ECO:0000313" key="2">
    <source>
        <dbReference type="EMBL" id="QKS70828.1"/>
    </source>
</evidence>
<evidence type="ECO:0008006" key="4">
    <source>
        <dbReference type="Google" id="ProtNLM"/>
    </source>
</evidence>
<name>A0A859FDA2_9BACI</name>
<keyword evidence="1" id="KW-0812">Transmembrane</keyword>
<dbReference type="KEGG" id="psua:FLK61_29285"/>
<keyword evidence="1" id="KW-1133">Transmembrane helix</keyword>
<evidence type="ECO:0000313" key="3">
    <source>
        <dbReference type="Proteomes" id="UP000318138"/>
    </source>
</evidence>
<organism evidence="2 3">
    <name type="scientific">Paenalkalicoccus suaedae</name>
    <dbReference type="NCBI Taxonomy" id="2592382"/>
    <lineage>
        <taxon>Bacteria</taxon>
        <taxon>Bacillati</taxon>
        <taxon>Bacillota</taxon>
        <taxon>Bacilli</taxon>
        <taxon>Bacillales</taxon>
        <taxon>Bacillaceae</taxon>
        <taxon>Paenalkalicoccus</taxon>
    </lineage>
</organism>
<gene>
    <name evidence="2" type="ORF">FLK61_29285</name>
</gene>
<dbReference type="EMBL" id="CP041372">
    <property type="protein sequence ID" value="QKS70828.1"/>
    <property type="molecule type" value="Genomic_DNA"/>
</dbReference>
<keyword evidence="3" id="KW-1185">Reference proteome</keyword>
<reference evidence="3" key="1">
    <citation type="submission" date="2019-07" db="EMBL/GenBank/DDBJ databases">
        <title>Bacillus alkalisoli sp. nov. isolated from saline soil.</title>
        <authorList>
            <person name="Sun J.-Q."/>
            <person name="Xu L."/>
        </authorList>
    </citation>
    <scope>NUCLEOTIDE SEQUENCE [LARGE SCALE GENOMIC DNA]</scope>
    <source>
        <strain evidence="3">M4U3P1</strain>
    </source>
</reference>
<accession>A0A859FDA2</accession>